<dbReference type="AlphaFoldDB" id="A0A0A2KWP6"/>
<dbReference type="HOGENOM" id="CLU_2813194_0_0_1"/>
<dbReference type="RefSeq" id="XP_016600242.1">
    <property type="nucleotide sequence ID" value="XM_016746526.1"/>
</dbReference>
<dbReference type="VEuPathDB" id="FungiDB:PEXP_083950"/>
<dbReference type="OrthoDB" id="2976890at2759"/>
<reference evidence="1 2" key="1">
    <citation type="journal article" date="2015" name="Mol. Plant Microbe Interact.">
        <title>Genome, transcriptome, and functional analyses of Penicillium expansum provide new insights into secondary metabolism and pathogenicity.</title>
        <authorList>
            <person name="Ballester A.R."/>
            <person name="Marcet-Houben M."/>
            <person name="Levin E."/>
            <person name="Sela N."/>
            <person name="Selma-Lazaro C."/>
            <person name="Carmona L."/>
            <person name="Wisniewski M."/>
            <person name="Droby S."/>
            <person name="Gonzalez-Candelas L."/>
            <person name="Gabaldon T."/>
        </authorList>
    </citation>
    <scope>NUCLEOTIDE SEQUENCE [LARGE SCALE GENOMIC DNA]</scope>
    <source>
        <strain evidence="1 2">MD-8</strain>
    </source>
</reference>
<organism evidence="1 2">
    <name type="scientific">Penicillium expansum</name>
    <name type="common">Blue mold rot fungus</name>
    <dbReference type="NCBI Taxonomy" id="27334"/>
    <lineage>
        <taxon>Eukaryota</taxon>
        <taxon>Fungi</taxon>
        <taxon>Dikarya</taxon>
        <taxon>Ascomycota</taxon>
        <taxon>Pezizomycotina</taxon>
        <taxon>Eurotiomycetes</taxon>
        <taxon>Eurotiomycetidae</taxon>
        <taxon>Eurotiales</taxon>
        <taxon>Aspergillaceae</taxon>
        <taxon>Penicillium</taxon>
    </lineage>
</organism>
<dbReference type="PhylomeDB" id="A0A0A2KWP6"/>
<gene>
    <name evidence="1" type="ORF">PEX2_092560</name>
</gene>
<proteinExistence type="predicted"/>
<dbReference type="Proteomes" id="UP000030143">
    <property type="component" value="Unassembled WGS sequence"/>
</dbReference>
<name>A0A0A2KWP6_PENEN</name>
<evidence type="ECO:0000313" key="1">
    <source>
        <dbReference type="EMBL" id="KGO58901.1"/>
    </source>
</evidence>
<dbReference type="EMBL" id="JQFZ01000110">
    <property type="protein sequence ID" value="KGO58901.1"/>
    <property type="molecule type" value="Genomic_DNA"/>
</dbReference>
<evidence type="ECO:0000313" key="2">
    <source>
        <dbReference type="Proteomes" id="UP000030143"/>
    </source>
</evidence>
<keyword evidence="2" id="KW-1185">Reference proteome</keyword>
<dbReference type="GeneID" id="27681946"/>
<accession>A0A0A2KWP6</accession>
<sequence length="67" mass="7689">MQFLVDLETFWGPFALFISMKRPHTNVAVPAYYQLLDVLYDVAERKKEFADFDKDIASTVSGVSRSI</sequence>
<comment type="caution">
    <text evidence="1">The sequence shown here is derived from an EMBL/GenBank/DDBJ whole genome shotgun (WGS) entry which is preliminary data.</text>
</comment>
<protein>
    <submittedName>
        <fullName evidence="1">Uncharacterized protein</fullName>
    </submittedName>
</protein>